<dbReference type="GO" id="GO:0008967">
    <property type="term" value="F:phosphoglycolate phosphatase activity"/>
    <property type="evidence" value="ECO:0007669"/>
    <property type="project" value="UniProtKB-EC"/>
</dbReference>
<dbReference type="SFLD" id="SFLDG01135">
    <property type="entry name" value="C1.5.6:_HAD__Beta-PGM__Phospha"/>
    <property type="match status" value="1"/>
</dbReference>
<dbReference type="InterPro" id="IPR041492">
    <property type="entry name" value="HAD_2"/>
</dbReference>
<keyword evidence="12" id="KW-1185">Reference proteome</keyword>
<keyword evidence="9" id="KW-0119">Carbohydrate metabolism</keyword>
<dbReference type="InterPro" id="IPR036412">
    <property type="entry name" value="HAD-like_sf"/>
</dbReference>
<evidence type="ECO:0000256" key="5">
    <source>
        <dbReference type="ARBA" id="ARBA00022567"/>
    </source>
</evidence>
<dbReference type="HOGENOM" id="CLU_045011_19_1_4"/>
<dbReference type="OrthoDB" id="9776368at2"/>
<dbReference type="PANTHER" id="PTHR43434:SF23">
    <property type="entry name" value="PHOSPHOGLYCOLATE PHOSPHATASE"/>
    <property type="match status" value="1"/>
</dbReference>
<comment type="catalytic activity">
    <reaction evidence="1">
        <text>2-phosphoglycolate + H2O = glycolate + phosphate</text>
        <dbReference type="Rhea" id="RHEA:14369"/>
        <dbReference type="ChEBI" id="CHEBI:15377"/>
        <dbReference type="ChEBI" id="CHEBI:29805"/>
        <dbReference type="ChEBI" id="CHEBI:43474"/>
        <dbReference type="ChEBI" id="CHEBI:58033"/>
        <dbReference type="EC" id="3.1.3.18"/>
    </reaction>
</comment>
<dbReference type="GO" id="GO:0006281">
    <property type="term" value="P:DNA repair"/>
    <property type="evidence" value="ECO:0007669"/>
    <property type="project" value="TreeGrafter"/>
</dbReference>
<organism evidence="11 12">
    <name type="scientific">Basilea psittacipulmonis DSM 24701</name>
    <dbReference type="NCBI Taxonomy" id="1072685"/>
    <lineage>
        <taxon>Bacteria</taxon>
        <taxon>Pseudomonadati</taxon>
        <taxon>Pseudomonadota</taxon>
        <taxon>Betaproteobacteria</taxon>
        <taxon>Burkholderiales</taxon>
        <taxon>Alcaligenaceae</taxon>
        <taxon>Basilea</taxon>
    </lineage>
</organism>
<gene>
    <name evidence="11" type="ORF">IX83_05985</name>
</gene>
<dbReference type="Proteomes" id="UP000028945">
    <property type="component" value="Chromosome"/>
</dbReference>
<dbReference type="Gene3D" id="1.10.150.240">
    <property type="entry name" value="Putative phosphatase, domain 2"/>
    <property type="match status" value="1"/>
</dbReference>
<keyword evidence="6" id="KW-0479">Metal-binding</keyword>
<proteinExistence type="predicted"/>
<dbReference type="GO" id="GO:0019253">
    <property type="term" value="P:reductive pentose-phosphate cycle"/>
    <property type="evidence" value="ECO:0007669"/>
    <property type="project" value="UniProtKB-KW"/>
</dbReference>
<name>A0A077DIC6_9BURK</name>
<dbReference type="EMBL" id="CP009238">
    <property type="protein sequence ID" value="AIL32923.1"/>
    <property type="molecule type" value="Genomic_DNA"/>
</dbReference>
<evidence type="ECO:0000256" key="10">
    <source>
        <dbReference type="ARBA" id="ARBA00059247"/>
    </source>
</evidence>
<dbReference type="SFLD" id="SFLDG01129">
    <property type="entry name" value="C1.5:_HAD__Beta-PGM__Phosphata"/>
    <property type="match status" value="1"/>
</dbReference>
<dbReference type="STRING" id="1072685.IX83_05985"/>
<dbReference type="RefSeq" id="WP_038500180.1">
    <property type="nucleotide sequence ID" value="NZ_AFWK01000016.1"/>
</dbReference>
<dbReference type="InterPro" id="IPR006439">
    <property type="entry name" value="HAD-SF_hydro_IA"/>
</dbReference>
<reference evidence="11 12" key="1">
    <citation type="journal article" date="2014" name="BMC Genomics">
        <title>A genomic perspective on a new bacterial genus and species from the Alcaligenaceae family, Basilea psittacipulmonis.</title>
        <authorList>
            <person name="Whiteson K.L."/>
            <person name="Hernandez D."/>
            <person name="Lazarevic V."/>
            <person name="Gaia N."/>
            <person name="Farinelli L."/>
            <person name="Francois P."/>
            <person name="Pilo P."/>
            <person name="Frey J."/>
            <person name="Schrenzel J."/>
        </authorList>
    </citation>
    <scope>NUCLEOTIDE SEQUENCE [LARGE SCALE GENOMIC DNA]</scope>
    <source>
        <strain evidence="11 12">DSM 24701</strain>
    </source>
</reference>
<comment type="pathway">
    <text evidence="2">Organic acid metabolism; glycolate biosynthesis; glycolate from 2-phosphoglycolate: step 1/1.</text>
</comment>
<evidence type="ECO:0000256" key="9">
    <source>
        <dbReference type="ARBA" id="ARBA00023277"/>
    </source>
</evidence>
<dbReference type="NCBIfam" id="TIGR01549">
    <property type="entry name" value="HAD-SF-IA-v1"/>
    <property type="match status" value="1"/>
</dbReference>
<dbReference type="InterPro" id="IPR023198">
    <property type="entry name" value="PGP-like_dom2"/>
</dbReference>
<dbReference type="InterPro" id="IPR023214">
    <property type="entry name" value="HAD_sf"/>
</dbReference>
<keyword evidence="7" id="KW-0378">Hydrolase</keyword>
<dbReference type="Gene3D" id="3.40.50.1000">
    <property type="entry name" value="HAD superfamily/HAD-like"/>
    <property type="match status" value="1"/>
</dbReference>
<protein>
    <recommendedName>
        <fullName evidence="4">phosphoglycolate phosphatase</fullName>
        <ecNumber evidence="4">3.1.3.18</ecNumber>
    </recommendedName>
</protein>
<dbReference type="AlphaFoldDB" id="A0A077DIC6"/>
<dbReference type="SFLD" id="SFLDS00003">
    <property type="entry name" value="Haloacid_Dehalogenase"/>
    <property type="match status" value="1"/>
</dbReference>
<evidence type="ECO:0000256" key="8">
    <source>
        <dbReference type="ARBA" id="ARBA00022842"/>
    </source>
</evidence>
<comment type="function">
    <text evidence="10">Specifically catalyzes the dephosphorylation of 2-phosphoglycolate. Is involved in the dissimilation of the intracellular 2-phosphoglycolate formed during the DNA repair of 3'-phosphoglycolate ends, a major class of DNA lesions induced by oxidative stress.</text>
</comment>
<dbReference type="eggNOG" id="COG0546">
    <property type="taxonomic scope" value="Bacteria"/>
</dbReference>
<evidence type="ECO:0000256" key="3">
    <source>
        <dbReference type="ARBA" id="ARBA00011233"/>
    </source>
</evidence>
<dbReference type="GO" id="GO:0005829">
    <property type="term" value="C:cytosol"/>
    <property type="evidence" value="ECO:0007669"/>
    <property type="project" value="TreeGrafter"/>
</dbReference>
<comment type="subunit">
    <text evidence="3">Homotrimer.</text>
</comment>
<accession>A0A077DIC6</accession>
<dbReference type="KEGG" id="bpsi:IX83_05985"/>
<evidence type="ECO:0000256" key="2">
    <source>
        <dbReference type="ARBA" id="ARBA00004818"/>
    </source>
</evidence>
<dbReference type="EC" id="3.1.3.18" evidence="4"/>
<dbReference type="FunFam" id="3.40.50.1000:FF:000022">
    <property type="entry name" value="Phosphoglycolate phosphatase"/>
    <property type="match status" value="1"/>
</dbReference>
<dbReference type="PANTHER" id="PTHR43434">
    <property type="entry name" value="PHOSPHOGLYCOLATE PHOSPHATASE"/>
    <property type="match status" value="1"/>
</dbReference>
<dbReference type="Pfam" id="PF13419">
    <property type="entry name" value="HAD_2"/>
    <property type="match status" value="1"/>
</dbReference>
<keyword evidence="5" id="KW-0113">Calvin cycle</keyword>
<dbReference type="GO" id="GO:0046872">
    <property type="term" value="F:metal ion binding"/>
    <property type="evidence" value="ECO:0007669"/>
    <property type="project" value="UniProtKB-KW"/>
</dbReference>
<dbReference type="InterPro" id="IPR050155">
    <property type="entry name" value="HAD-like_hydrolase_sf"/>
</dbReference>
<evidence type="ECO:0000256" key="6">
    <source>
        <dbReference type="ARBA" id="ARBA00022723"/>
    </source>
</evidence>
<evidence type="ECO:0000256" key="1">
    <source>
        <dbReference type="ARBA" id="ARBA00000830"/>
    </source>
</evidence>
<keyword evidence="8" id="KW-0460">Magnesium</keyword>
<evidence type="ECO:0000313" key="11">
    <source>
        <dbReference type="EMBL" id="AIL32923.1"/>
    </source>
</evidence>
<evidence type="ECO:0000313" key="12">
    <source>
        <dbReference type="Proteomes" id="UP000028945"/>
    </source>
</evidence>
<dbReference type="SUPFAM" id="SSF56784">
    <property type="entry name" value="HAD-like"/>
    <property type="match status" value="1"/>
</dbReference>
<evidence type="ECO:0000256" key="7">
    <source>
        <dbReference type="ARBA" id="ARBA00022801"/>
    </source>
</evidence>
<evidence type="ECO:0000256" key="4">
    <source>
        <dbReference type="ARBA" id="ARBA00013078"/>
    </source>
</evidence>
<sequence length="223" mass="24133">MLVLFDLDGTLADTAHDLIAATNHVRISQGLAPMPPELLRNSISAGTVGLLKVALGIDKNDPDFPKLRQILLDYYADHLHTHTTLFPHIRELLNGLSDQKIKWGIVTNKPTQYTLPLIAFLGLDKDSQACVCGDTLIQAKPHPAPLFYAAGLAHSHPSETIYIGDSLTDIQAAQAAGMKSIAAAYGYCDSDDALSWKADAVAFTSEELSDHIHTLAQTLNTTH</sequence>